<dbReference type="AlphaFoldDB" id="A0AA95L088"/>
<dbReference type="RefSeq" id="WP_283925375.1">
    <property type="nucleotide sequence ID" value="NZ_CP126084.1"/>
</dbReference>
<gene>
    <name evidence="1" type="ORF">QNH46_17340</name>
</gene>
<reference evidence="1" key="1">
    <citation type="submission" date="2023-05" db="EMBL/GenBank/DDBJ databases">
        <title>Comparative genomics of Bacillaceae isolates and their secondary metabolite potential.</title>
        <authorList>
            <person name="Song L."/>
            <person name="Nielsen L.J."/>
            <person name="Mohite O."/>
            <person name="Xu X."/>
            <person name="Weber T."/>
            <person name="Kovacs A.T."/>
        </authorList>
    </citation>
    <scope>NUCLEOTIDE SEQUENCE</scope>
    <source>
        <strain evidence="1">B2_4</strain>
    </source>
</reference>
<dbReference type="Proteomes" id="UP001177943">
    <property type="component" value="Chromosome"/>
</dbReference>
<evidence type="ECO:0000313" key="1">
    <source>
        <dbReference type="EMBL" id="WHX47889.1"/>
    </source>
</evidence>
<proteinExistence type="predicted"/>
<organism evidence="1 2">
    <name type="scientific">Paenibacillus woosongensis</name>
    <dbReference type="NCBI Taxonomy" id="307580"/>
    <lineage>
        <taxon>Bacteria</taxon>
        <taxon>Bacillati</taxon>
        <taxon>Bacillota</taxon>
        <taxon>Bacilli</taxon>
        <taxon>Bacillales</taxon>
        <taxon>Paenibacillaceae</taxon>
        <taxon>Paenibacillus</taxon>
    </lineage>
</organism>
<name>A0AA95L088_9BACL</name>
<dbReference type="EMBL" id="CP126084">
    <property type="protein sequence ID" value="WHX47889.1"/>
    <property type="molecule type" value="Genomic_DNA"/>
</dbReference>
<dbReference type="KEGG" id="pwn:QNH46_17340"/>
<sequence>MRIRAFCDFYNEAYRPLQLVIKCEPGELDWSKTLYISLPSPLEPLEAEDYGDERGVSVLMDDLVSQADDDSLLGILLPQIYGRHGETFELLIVQMDDVEEILQLDRYY</sequence>
<accession>A0AA95L088</accession>
<evidence type="ECO:0000313" key="2">
    <source>
        <dbReference type="Proteomes" id="UP001177943"/>
    </source>
</evidence>
<protein>
    <submittedName>
        <fullName evidence="1">Uncharacterized protein</fullName>
    </submittedName>
</protein>